<dbReference type="EMBL" id="MU069619">
    <property type="protein sequence ID" value="KAF5837346.1"/>
    <property type="molecule type" value="Genomic_DNA"/>
</dbReference>
<sequence length="74" mass="8571">MDNFNSINFKPKLFIKNIGLEARTQARVHLPQRIAYDINEPQHGADGMQPQEFDDSNALRINFDMSELNLVLRL</sequence>
<keyword evidence="2" id="KW-1185">Reference proteome</keyword>
<evidence type="ECO:0000313" key="2">
    <source>
        <dbReference type="Proteomes" id="UP000815325"/>
    </source>
</evidence>
<reference evidence="1" key="1">
    <citation type="submission" date="2017-08" db="EMBL/GenBank/DDBJ databases">
        <authorList>
            <person name="Polle J.E."/>
            <person name="Barry K."/>
            <person name="Cushman J."/>
            <person name="Schmutz J."/>
            <person name="Tran D."/>
            <person name="Hathwaick L.T."/>
            <person name="Yim W.C."/>
            <person name="Jenkins J."/>
            <person name="Mckie-Krisberg Z.M."/>
            <person name="Prochnik S."/>
            <person name="Lindquist E."/>
            <person name="Dockter R.B."/>
            <person name="Adam C."/>
            <person name="Molina H."/>
            <person name="Bunkerborg J."/>
            <person name="Jin E."/>
            <person name="Buchheim M."/>
            <person name="Magnuson J."/>
        </authorList>
    </citation>
    <scope>NUCLEOTIDE SEQUENCE</scope>
    <source>
        <strain evidence="1">CCAP 19/18</strain>
    </source>
</reference>
<dbReference type="Proteomes" id="UP000815325">
    <property type="component" value="Unassembled WGS sequence"/>
</dbReference>
<accession>A0ABQ7GRW1</accession>
<comment type="caution">
    <text evidence="1">The sequence shown here is derived from an EMBL/GenBank/DDBJ whole genome shotgun (WGS) entry which is preliminary data.</text>
</comment>
<name>A0ABQ7GRW1_DUNSA</name>
<protein>
    <submittedName>
        <fullName evidence="1">Uncharacterized protein</fullName>
    </submittedName>
</protein>
<evidence type="ECO:0000313" key="1">
    <source>
        <dbReference type="EMBL" id="KAF5837346.1"/>
    </source>
</evidence>
<gene>
    <name evidence="1" type="ORF">DUNSADRAFT_4505</name>
</gene>
<proteinExistence type="predicted"/>
<organism evidence="1 2">
    <name type="scientific">Dunaliella salina</name>
    <name type="common">Green alga</name>
    <name type="synonym">Protococcus salinus</name>
    <dbReference type="NCBI Taxonomy" id="3046"/>
    <lineage>
        <taxon>Eukaryota</taxon>
        <taxon>Viridiplantae</taxon>
        <taxon>Chlorophyta</taxon>
        <taxon>core chlorophytes</taxon>
        <taxon>Chlorophyceae</taxon>
        <taxon>CS clade</taxon>
        <taxon>Chlamydomonadales</taxon>
        <taxon>Dunaliellaceae</taxon>
        <taxon>Dunaliella</taxon>
    </lineage>
</organism>